<dbReference type="Gene3D" id="3.40.50.80">
    <property type="entry name" value="Nucleotide-binding domain of ferredoxin-NADP reductase (FNR) module"/>
    <property type="match status" value="1"/>
</dbReference>
<evidence type="ECO:0000256" key="10">
    <source>
        <dbReference type="ARBA" id="ARBA00023065"/>
    </source>
</evidence>
<dbReference type="PROSITE" id="PS51384">
    <property type="entry name" value="FAD_FR"/>
    <property type="match status" value="1"/>
</dbReference>
<dbReference type="InterPro" id="IPR013112">
    <property type="entry name" value="FAD-bd_8"/>
</dbReference>
<dbReference type="InterPro" id="IPR017938">
    <property type="entry name" value="Riboflavin_synthase-like_b-brl"/>
</dbReference>
<keyword evidence="18" id="KW-1185">Reference proteome</keyword>
<dbReference type="STRING" id="2163413.A0A4V1ADS2"/>
<name>A0A4V1ADS2_9ASCO</name>
<dbReference type="GO" id="GO:0033215">
    <property type="term" value="P:reductive iron assimilation"/>
    <property type="evidence" value="ECO:0007669"/>
    <property type="project" value="TreeGrafter"/>
</dbReference>
<evidence type="ECO:0000256" key="15">
    <source>
        <dbReference type="SAM" id="Phobius"/>
    </source>
</evidence>
<evidence type="ECO:0000256" key="3">
    <source>
        <dbReference type="ARBA" id="ARBA00022630"/>
    </source>
</evidence>
<evidence type="ECO:0000256" key="12">
    <source>
        <dbReference type="ARBA" id="ARBA00037386"/>
    </source>
</evidence>
<organism evidence="17 18">
    <name type="scientific">Metschnikowia aff. pulcherrima</name>
    <dbReference type="NCBI Taxonomy" id="2163413"/>
    <lineage>
        <taxon>Eukaryota</taxon>
        <taxon>Fungi</taxon>
        <taxon>Dikarya</taxon>
        <taxon>Ascomycota</taxon>
        <taxon>Saccharomycotina</taxon>
        <taxon>Pichiomycetes</taxon>
        <taxon>Metschnikowiaceae</taxon>
        <taxon>Metschnikowia</taxon>
    </lineage>
</organism>
<dbReference type="InterPro" id="IPR013130">
    <property type="entry name" value="Fe3_Rdtase_TM_dom"/>
</dbReference>
<keyword evidence="4 15" id="KW-0812">Transmembrane</keyword>
<dbReference type="GO" id="GO:0000293">
    <property type="term" value="F:ferric-chelate reductase activity"/>
    <property type="evidence" value="ECO:0007669"/>
    <property type="project" value="TreeGrafter"/>
</dbReference>
<accession>A0A4V1ADS2</accession>
<dbReference type="SFLD" id="SFLDS00052">
    <property type="entry name" value="Ferric_Reductase_Domain"/>
    <property type="match status" value="1"/>
</dbReference>
<keyword evidence="6" id="KW-0521">NADP</keyword>
<dbReference type="Pfam" id="PF08030">
    <property type="entry name" value="NAD_binding_6"/>
    <property type="match status" value="1"/>
</dbReference>
<dbReference type="PANTHER" id="PTHR11972">
    <property type="entry name" value="NADPH OXIDASE"/>
    <property type="match status" value="1"/>
</dbReference>
<dbReference type="EMBL" id="CP034456">
    <property type="protein sequence ID" value="QBM86703.1"/>
    <property type="molecule type" value="Genomic_DNA"/>
</dbReference>
<proteinExistence type="inferred from homology"/>
<feature type="domain" description="FAD-binding FR-type" evidence="16">
    <location>
        <begin position="227"/>
        <end position="356"/>
    </location>
</feature>
<dbReference type="InterPro" id="IPR039261">
    <property type="entry name" value="FNR_nucleotide-bd"/>
</dbReference>
<evidence type="ECO:0000256" key="6">
    <source>
        <dbReference type="ARBA" id="ARBA00022857"/>
    </source>
</evidence>
<keyword evidence="8 15" id="KW-1133">Transmembrane helix</keyword>
<dbReference type="InterPro" id="IPR017927">
    <property type="entry name" value="FAD-bd_FR_type"/>
</dbReference>
<dbReference type="InterPro" id="IPR013121">
    <property type="entry name" value="Fe_red_NAD-bd_6"/>
</dbReference>
<dbReference type="GO" id="GO:0005886">
    <property type="term" value="C:plasma membrane"/>
    <property type="evidence" value="ECO:0007669"/>
    <property type="project" value="TreeGrafter"/>
</dbReference>
<evidence type="ECO:0000256" key="1">
    <source>
        <dbReference type="ARBA" id="ARBA00004141"/>
    </source>
</evidence>
<keyword evidence="5" id="KW-0274">FAD</keyword>
<keyword evidence="9" id="KW-0560">Oxidoreductase</keyword>
<keyword evidence="7" id="KW-0249">Electron transport</keyword>
<dbReference type="AlphaFoldDB" id="A0A4V1ADS2"/>
<dbReference type="SUPFAM" id="SSF52343">
    <property type="entry name" value="Ferredoxin reductase-like, C-terminal NADP-linked domain"/>
    <property type="match status" value="1"/>
</dbReference>
<comment type="function">
    <text evidence="12">Probable cell surface metalloreductase. May be involved in iron or copper homeostasis.</text>
</comment>
<keyword evidence="2" id="KW-0813">Transport</keyword>
<evidence type="ECO:0000256" key="7">
    <source>
        <dbReference type="ARBA" id="ARBA00022982"/>
    </source>
</evidence>
<evidence type="ECO:0000256" key="4">
    <source>
        <dbReference type="ARBA" id="ARBA00022692"/>
    </source>
</evidence>
<evidence type="ECO:0000256" key="5">
    <source>
        <dbReference type="ARBA" id="ARBA00022827"/>
    </source>
</evidence>
<feature type="transmembrane region" description="Helical" evidence="15">
    <location>
        <begin position="104"/>
        <end position="124"/>
    </location>
</feature>
<comment type="similarity">
    <text evidence="13">Belongs to the ferric reductase (FRE) family. AIM14 subfamily.</text>
</comment>
<evidence type="ECO:0000313" key="17">
    <source>
        <dbReference type="EMBL" id="QBM86703.1"/>
    </source>
</evidence>
<comment type="subcellular location">
    <subcellularLocation>
        <location evidence="1">Membrane</location>
        <topology evidence="1">Multi-pass membrane protein</topology>
    </subcellularLocation>
</comment>
<feature type="transmembrane region" description="Helical" evidence="15">
    <location>
        <begin position="136"/>
        <end position="154"/>
    </location>
</feature>
<dbReference type="Pfam" id="PF08022">
    <property type="entry name" value="FAD_binding_8"/>
    <property type="match status" value="1"/>
</dbReference>
<gene>
    <name evidence="17" type="primary">MPUL0A13490</name>
    <name evidence="17" type="ORF">METSCH_A13490</name>
</gene>
<dbReference type="InterPro" id="IPR050369">
    <property type="entry name" value="RBOH/FRE"/>
</dbReference>
<dbReference type="SFLD" id="SFLDG01168">
    <property type="entry name" value="Ferric_reductase_subgroup_(FRE"/>
    <property type="match status" value="1"/>
</dbReference>
<keyword evidence="3" id="KW-0285">Flavoprotein</keyword>
<evidence type="ECO:0000256" key="13">
    <source>
        <dbReference type="ARBA" id="ARBA00038065"/>
    </source>
</evidence>
<dbReference type="Pfam" id="PF01794">
    <property type="entry name" value="Ferric_reduct"/>
    <property type="match status" value="1"/>
</dbReference>
<evidence type="ECO:0000256" key="8">
    <source>
        <dbReference type="ARBA" id="ARBA00022989"/>
    </source>
</evidence>
<feature type="transmembrane region" description="Helical" evidence="15">
    <location>
        <begin position="20"/>
        <end position="45"/>
    </location>
</feature>
<dbReference type="SUPFAM" id="SSF63380">
    <property type="entry name" value="Riboflavin synthase domain-like"/>
    <property type="match status" value="1"/>
</dbReference>
<feature type="transmembrane region" description="Helical" evidence="15">
    <location>
        <begin position="166"/>
        <end position="183"/>
    </location>
</feature>
<evidence type="ECO:0000256" key="14">
    <source>
        <dbReference type="ARBA" id="ARBA00039704"/>
    </source>
</evidence>
<dbReference type="Proteomes" id="UP000292447">
    <property type="component" value="Chromosome I"/>
</dbReference>
<evidence type="ECO:0000256" key="11">
    <source>
        <dbReference type="ARBA" id="ARBA00023136"/>
    </source>
</evidence>
<keyword evidence="11 15" id="KW-0472">Membrane</keyword>
<keyword evidence="10" id="KW-0406">Ion transport</keyword>
<reference evidence="18" key="1">
    <citation type="submission" date="2019-03" db="EMBL/GenBank/DDBJ databases">
        <title>Snf2 controls pulcherriminic acid biosynthesis and connects pigmentation and antifungal activity of the yeast Metschnikowia pulcherrima.</title>
        <authorList>
            <person name="Gore-Lloyd D."/>
            <person name="Sumann I."/>
            <person name="Brachmann A.O."/>
            <person name="Schneeberger K."/>
            <person name="Ortiz-Merino R.A."/>
            <person name="Moreno-Beltran M."/>
            <person name="Schlaefli M."/>
            <person name="Kirner P."/>
            <person name="Santos Kron A."/>
            <person name="Wolfe K.H."/>
            <person name="Piel J."/>
            <person name="Ahrens C.H."/>
            <person name="Henk D."/>
            <person name="Freimoser F.M."/>
        </authorList>
    </citation>
    <scope>NUCLEOTIDE SEQUENCE [LARGE SCALE GENOMIC DNA]</scope>
    <source>
        <strain evidence="18">APC 1.2</strain>
    </source>
</reference>
<protein>
    <recommendedName>
        <fullName evidence="14">Probable metalloreductase AIM14</fullName>
    </recommendedName>
</protein>
<dbReference type="PANTHER" id="PTHR11972:SF198">
    <property type="entry name" value="METALLOREDUCTASE AIM14-RELATED"/>
    <property type="match status" value="1"/>
</dbReference>
<evidence type="ECO:0000313" key="18">
    <source>
        <dbReference type="Proteomes" id="UP000292447"/>
    </source>
</evidence>
<evidence type="ECO:0000259" key="16">
    <source>
        <dbReference type="PROSITE" id="PS51384"/>
    </source>
</evidence>
<dbReference type="SFLD" id="SFLDF00463">
    <property type="entry name" value="AIM14"/>
    <property type="match status" value="1"/>
</dbReference>
<evidence type="ECO:0000256" key="9">
    <source>
        <dbReference type="ARBA" id="ARBA00023002"/>
    </source>
</evidence>
<feature type="transmembrane region" description="Helical" evidence="15">
    <location>
        <begin position="65"/>
        <end position="84"/>
    </location>
</feature>
<dbReference type="CDD" id="cd06186">
    <property type="entry name" value="NOX_Duox_like_FAD_NADP"/>
    <property type="match status" value="1"/>
</dbReference>
<sequence>MELGARHEGHHHRANIKYGYIAFGISLVFAFTLAVSNFVYLRKWLKKGWPDRSSVWARLGSPQPVWLQITLWLIVVSILSFLNIHDLKASYTTIIKRVGRLGFYLIPFDILLAVRPSLMATSYLEYISYHKWFLRLILFLVSVHSVGYFVKWISTGDLWRKSTKPLNFLGVIVFFLGLALAVISLRPIRSRAYRLFYSIHNITIAAFLTLIFWHARPGVTDAIILSVCLIAFQITQRIRMSHQVPRIVVSDNNEANLRHLRLPKPSGYPSQWSPGAHIRLSCSLSWLFPSHPYTIVSLPSDDYLDLIVKKENRFQIEAMRGYTISSPFASLPPPFFHTAERVVILCGGSGISLGLPLLRFLKSNASVHSALHWAVSERRDAFVLDTIGLTHEVNVHVTRDSSFEVQGSDAYQPHKALLSDGEQIEMKTLGRCSGDLPEPNYEQTDNPKSKSRIVFHTGRPSPDTIFASLLGEAEKVNCWIVVCGPDSMIVNATNWGKDNGVQVFLEHYGF</sequence>
<evidence type="ECO:0000256" key="2">
    <source>
        <dbReference type="ARBA" id="ARBA00022448"/>
    </source>
</evidence>